<protein>
    <submittedName>
        <fullName evidence="4">WD40 repeat protein</fullName>
    </submittedName>
</protein>
<dbReference type="EMBL" id="JADBEK010000001">
    <property type="protein sequence ID" value="MBE1584398.1"/>
    <property type="molecule type" value="Genomic_DNA"/>
</dbReference>
<feature type="repeat" description="WD" evidence="3">
    <location>
        <begin position="217"/>
        <end position="261"/>
    </location>
</feature>
<accession>A0ABR9LVW7</accession>
<dbReference type="Gene3D" id="2.130.10.10">
    <property type="entry name" value="YVTN repeat-like/Quinoprotein amine dehydrogenase"/>
    <property type="match status" value="2"/>
</dbReference>
<dbReference type="InterPro" id="IPR020472">
    <property type="entry name" value="WD40_PAC1"/>
</dbReference>
<evidence type="ECO:0000256" key="1">
    <source>
        <dbReference type="ARBA" id="ARBA00022574"/>
    </source>
</evidence>
<dbReference type="SUPFAM" id="SSF50978">
    <property type="entry name" value="WD40 repeat-like"/>
    <property type="match status" value="1"/>
</dbReference>
<dbReference type="InterPro" id="IPR019775">
    <property type="entry name" value="WD40_repeat_CS"/>
</dbReference>
<organism evidence="4 5">
    <name type="scientific">Nonomuraea angiospora</name>
    <dbReference type="NCBI Taxonomy" id="46172"/>
    <lineage>
        <taxon>Bacteria</taxon>
        <taxon>Bacillati</taxon>
        <taxon>Actinomycetota</taxon>
        <taxon>Actinomycetes</taxon>
        <taxon>Streptosporangiales</taxon>
        <taxon>Streptosporangiaceae</taxon>
        <taxon>Nonomuraea</taxon>
    </lineage>
</organism>
<dbReference type="InterPro" id="IPR036322">
    <property type="entry name" value="WD40_repeat_dom_sf"/>
</dbReference>
<feature type="repeat" description="WD" evidence="3">
    <location>
        <begin position="367"/>
        <end position="404"/>
    </location>
</feature>
<gene>
    <name evidence="4" type="ORF">H4W80_002656</name>
</gene>
<dbReference type="PROSITE" id="PS50294">
    <property type="entry name" value="WD_REPEATS_REGION"/>
    <property type="match status" value="3"/>
</dbReference>
<comment type="caution">
    <text evidence="4">The sequence shown here is derived from an EMBL/GenBank/DDBJ whole genome shotgun (WGS) entry which is preliminary data.</text>
</comment>
<sequence length="404" mass="42886">MITIMGQNAWKDEEMARRAVRTGAGTLAVALGLLVAGTCWHTPVVMATPVALAGHPARPALPAEAPPFGSELRGPLKGHTRGISALAIGERSDGTRVIVSASFDKTLRVWNLDTGKPLGRPITGHHRPAYDVAIGKRSDGTPVIVSGGEDGTVRMWNLDTGKPLGKPLRTGHALVHAVAVGKRSDGTPVIISSGEGRKTVALHMWNLNTGKLIGKPWWGHYSGVMDIEVTKRADGKPVFVTGSTDSRIRIWNLDTRKPIGKPLNTCFTCMVYGMAIAERSDGQRVMISAEVPNFPLDEGSPPATLRIWSLESGRPLGEPLTHEGNAHHPFVVTTKDGDGTPVIVSGGNDRNVVVRNLDTGRPLGGPFTGHTDDISALAVGTREDGTPVVVSGSLDTTIRVWSLA</sequence>
<feature type="repeat" description="WD" evidence="3">
    <location>
        <begin position="76"/>
        <end position="120"/>
    </location>
</feature>
<feature type="repeat" description="WD" evidence="3">
    <location>
        <begin position="122"/>
        <end position="166"/>
    </location>
</feature>
<dbReference type="SMART" id="SM00320">
    <property type="entry name" value="WD40"/>
    <property type="match status" value="5"/>
</dbReference>
<keyword evidence="5" id="KW-1185">Reference proteome</keyword>
<dbReference type="RefSeq" id="WP_192785334.1">
    <property type="nucleotide sequence ID" value="NZ_JADBEK010000001.1"/>
</dbReference>
<dbReference type="PROSITE" id="PS50082">
    <property type="entry name" value="WD_REPEATS_2"/>
    <property type="match status" value="4"/>
</dbReference>
<dbReference type="PANTHER" id="PTHR22847:SF637">
    <property type="entry name" value="WD REPEAT DOMAIN 5B"/>
    <property type="match status" value="1"/>
</dbReference>
<dbReference type="InterPro" id="IPR015943">
    <property type="entry name" value="WD40/YVTN_repeat-like_dom_sf"/>
</dbReference>
<keyword evidence="2" id="KW-0677">Repeat</keyword>
<reference evidence="4 5" key="1">
    <citation type="submission" date="2020-10" db="EMBL/GenBank/DDBJ databases">
        <title>Sequencing the genomes of 1000 actinobacteria strains.</title>
        <authorList>
            <person name="Klenk H.-P."/>
        </authorList>
    </citation>
    <scope>NUCLEOTIDE SEQUENCE [LARGE SCALE GENOMIC DNA]</scope>
    <source>
        <strain evidence="4 5">DSM 43173</strain>
    </source>
</reference>
<dbReference type="InterPro" id="IPR001680">
    <property type="entry name" value="WD40_rpt"/>
</dbReference>
<dbReference type="PANTHER" id="PTHR22847">
    <property type="entry name" value="WD40 REPEAT PROTEIN"/>
    <property type="match status" value="1"/>
</dbReference>
<dbReference type="PRINTS" id="PR00320">
    <property type="entry name" value="GPROTEINBRPT"/>
</dbReference>
<dbReference type="CDD" id="cd00200">
    <property type="entry name" value="WD40"/>
    <property type="match status" value="1"/>
</dbReference>
<evidence type="ECO:0000313" key="5">
    <source>
        <dbReference type="Proteomes" id="UP000633509"/>
    </source>
</evidence>
<evidence type="ECO:0000313" key="4">
    <source>
        <dbReference type="EMBL" id="MBE1584398.1"/>
    </source>
</evidence>
<keyword evidence="1 3" id="KW-0853">WD repeat</keyword>
<dbReference type="Proteomes" id="UP000633509">
    <property type="component" value="Unassembled WGS sequence"/>
</dbReference>
<name>A0ABR9LVW7_9ACTN</name>
<evidence type="ECO:0000256" key="3">
    <source>
        <dbReference type="PROSITE-ProRule" id="PRU00221"/>
    </source>
</evidence>
<dbReference type="PROSITE" id="PS00678">
    <property type="entry name" value="WD_REPEATS_1"/>
    <property type="match status" value="2"/>
</dbReference>
<dbReference type="Pfam" id="PF00400">
    <property type="entry name" value="WD40"/>
    <property type="match status" value="4"/>
</dbReference>
<proteinExistence type="predicted"/>
<evidence type="ECO:0000256" key="2">
    <source>
        <dbReference type="ARBA" id="ARBA00022737"/>
    </source>
</evidence>